<evidence type="ECO:0000313" key="9">
    <source>
        <dbReference type="Proteomes" id="UP000050864"/>
    </source>
</evidence>
<protein>
    <recommendedName>
        <fullName evidence="7">GtrA/DPMS transmembrane domain-containing protein</fullName>
    </recommendedName>
</protein>
<dbReference type="STRING" id="405444.ABB26_16070"/>
<comment type="similarity">
    <text evidence="2">Belongs to the GtrA family.</text>
</comment>
<evidence type="ECO:0000256" key="1">
    <source>
        <dbReference type="ARBA" id="ARBA00004141"/>
    </source>
</evidence>
<evidence type="ECO:0000256" key="4">
    <source>
        <dbReference type="ARBA" id="ARBA00022989"/>
    </source>
</evidence>
<evidence type="ECO:0000256" key="5">
    <source>
        <dbReference type="ARBA" id="ARBA00023136"/>
    </source>
</evidence>
<keyword evidence="9" id="KW-1185">Reference proteome</keyword>
<keyword evidence="5 6" id="KW-0472">Membrane</keyword>
<sequence length="125" mass="13984">MTLARQSWLFLLMGFLQWILDWLVTVGLSHAGLSLEIANVCGRLAGAMFGFWLNGTFTFSSSQALGRRQLLRFAIAWAMLTLISTWVVGFVGHNVGLEAAWLAKPLVEAALAVISFFISRHWIYH</sequence>
<evidence type="ECO:0000313" key="8">
    <source>
        <dbReference type="EMBL" id="KRG62632.1"/>
    </source>
</evidence>
<evidence type="ECO:0000259" key="7">
    <source>
        <dbReference type="Pfam" id="PF04138"/>
    </source>
</evidence>
<feature type="transmembrane region" description="Helical" evidence="6">
    <location>
        <begin position="7"/>
        <end position="31"/>
    </location>
</feature>
<dbReference type="GO" id="GO:0005886">
    <property type="term" value="C:plasma membrane"/>
    <property type="evidence" value="ECO:0007669"/>
    <property type="project" value="TreeGrafter"/>
</dbReference>
<accession>A0A0R0CBQ7</accession>
<dbReference type="Proteomes" id="UP000050864">
    <property type="component" value="Unassembled WGS sequence"/>
</dbReference>
<dbReference type="InterPro" id="IPR051401">
    <property type="entry name" value="GtrA_CellWall_Glycosyl"/>
</dbReference>
<keyword evidence="4 6" id="KW-1133">Transmembrane helix</keyword>
<evidence type="ECO:0000256" key="3">
    <source>
        <dbReference type="ARBA" id="ARBA00022692"/>
    </source>
</evidence>
<name>A0A0R0CBQ7_9GAMM</name>
<dbReference type="PANTHER" id="PTHR38459">
    <property type="entry name" value="PROPHAGE BACTOPRENOL-LINKED GLUCOSE TRANSLOCASE HOMOLOG"/>
    <property type="match status" value="1"/>
</dbReference>
<dbReference type="PANTHER" id="PTHR38459:SF1">
    <property type="entry name" value="PROPHAGE BACTOPRENOL-LINKED GLUCOSE TRANSLOCASE HOMOLOG"/>
    <property type="match status" value="1"/>
</dbReference>
<dbReference type="OrthoDB" id="5966606at2"/>
<dbReference type="PATRIC" id="fig|405444.3.peg.2465"/>
<feature type="transmembrane region" description="Helical" evidence="6">
    <location>
        <begin position="71"/>
        <end position="93"/>
    </location>
</feature>
<organism evidence="8 9">
    <name type="scientific">Stenotrophomonas humi</name>
    <dbReference type="NCBI Taxonomy" id="405444"/>
    <lineage>
        <taxon>Bacteria</taxon>
        <taxon>Pseudomonadati</taxon>
        <taxon>Pseudomonadota</taxon>
        <taxon>Gammaproteobacteria</taxon>
        <taxon>Lysobacterales</taxon>
        <taxon>Lysobacteraceae</taxon>
        <taxon>Stenotrophomonas</taxon>
    </lineage>
</organism>
<evidence type="ECO:0000256" key="6">
    <source>
        <dbReference type="SAM" id="Phobius"/>
    </source>
</evidence>
<dbReference type="RefSeq" id="WP_057635715.1">
    <property type="nucleotide sequence ID" value="NZ_LDJI01000030.1"/>
</dbReference>
<keyword evidence="3 6" id="KW-0812">Transmembrane</keyword>
<dbReference type="InterPro" id="IPR007267">
    <property type="entry name" value="GtrA_DPMS_TM"/>
</dbReference>
<dbReference type="Pfam" id="PF04138">
    <property type="entry name" value="GtrA_DPMS_TM"/>
    <property type="match status" value="1"/>
</dbReference>
<gene>
    <name evidence="8" type="ORF">ABB26_16070</name>
</gene>
<dbReference type="EMBL" id="LDJI01000030">
    <property type="protein sequence ID" value="KRG62632.1"/>
    <property type="molecule type" value="Genomic_DNA"/>
</dbReference>
<dbReference type="GO" id="GO:0000271">
    <property type="term" value="P:polysaccharide biosynthetic process"/>
    <property type="evidence" value="ECO:0007669"/>
    <property type="project" value="InterPro"/>
</dbReference>
<feature type="transmembrane region" description="Helical" evidence="6">
    <location>
        <begin position="37"/>
        <end position="59"/>
    </location>
</feature>
<feature type="transmembrane region" description="Helical" evidence="6">
    <location>
        <begin position="99"/>
        <end position="118"/>
    </location>
</feature>
<reference evidence="8 9" key="1">
    <citation type="submission" date="2015-05" db="EMBL/GenBank/DDBJ databases">
        <title>Genome sequencing and analysis of members of genus Stenotrophomonas.</title>
        <authorList>
            <person name="Patil P.P."/>
            <person name="Midha S."/>
            <person name="Patil P.B."/>
        </authorList>
    </citation>
    <scope>NUCLEOTIDE SEQUENCE [LARGE SCALE GENOMIC DNA]</scope>
    <source>
        <strain evidence="8 9">DSM 18929</strain>
    </source>
</reference>
<feature type="domain" description="GtrA/DPMS transmembrane" evidence="7">
    <location>
        <begin position="10"/>
        <end position="123"/>
    </location>
</feature>
<comment type="subcellular location">
    <subcellularLocation>
        <location evidence="1">Membrane</location>
        <topology evidence="1">Multi-pass membrane protein</topology>
    </subcellularLocation>
</comment>
<proteinExistence type="inferred from homology"/>
<evidence type="ECO:0000256" key="2">
    <source>
        <dbReference type="ARBA" id="ARBA00009399"/>
    </source>
</evidence>
<comment type="caution">
    <text evidence="8">The sequence shown here is derived from an EMBL/GenBank/DDBJ whole genome shotgun (WGS) entry which is preliminary data.</text>
</comment>
<dbReference type="AlphaFoldDB" id="A0A0R0CBQ7"/>